<evidence type="ECO:0000313" key="8">
    <source>
        <dbReference type="EMBL" id="KAL0906651.1"/>
    </source>
</evidence>
<dbReference type="Pfam" id="PF00194">
    <property type="entry name" value="Carb_anhydrase"/>
    <property type="match status" value="1"/>
</dbReference>
<dbReference type="EMBL" id="JANQDX010000018">
    <property type="protein sequence ID" value="KAL0906651.1"/>
    <property type="molecule type" value="Genomic_DNA"/>
</dbReference>
<evidence type="ECO:0000256" key="3">
    <source>
        <dbReference type="ARBA" id="ARBA00022723"/>
    </source>
</evidence>
<keyword evidence="4 6" id="KW-0862">Zinc</keyword>
<dbReference type="PROSITE" id="PS00162">
    <property type="entry name" value="ALPHA_CA_1"/>
    <property type="match status" value="1"/>
</dbReference>
<sequence>MAGPASKLAVISPFLIVVLLLSPLSNGQEVEDEKEFSYEVGSENGPDNWGQIHEDWAACGVGKLQSPIDLKDERVEVVYGLGHLRRTYRTAPAVMKNRGHDIMLKWEGDAGGLWINGTQYKLKQLHWHSSSEHTINEQKYDLELHMVHESADKKIAVVGILYQLGRPDRFLAKMASSIKKLTDLEEGAEEKLGLVNPWRVRWGSRKYYSSFLAFFLLECAGMASKLSDPGFLGGSPSSCSFLDVLANSSSGNDFPELRISSFRGLPSLWISDMEIQDLVVPFQFSLVGFFPSKRPSLDSIRRFFFNLNLNGEVSVTLLDSSHILIKLANDLDYCRVFCHRSYLVYNYYMKLTKWSPLVDIGVESPVIPIWVSFSLLRPHLFAPRILNGLASLFGKPLKIDSAVESGLSRPVPLEANLTDSVYILVAG</sequence>
<dbReference type="AlphaFoldDB" id="A0ABD0U8H4"/>
<gene>
    <name evidence="8" type="ORF">M5K25_025164</name>
</gene>
<comment type="caution">
    <text evidence="8">The sequence shown here is derived from an EMBL/GenBank/DDBJ whole genome shotgun (WGS) entry which is preliminary data.</text>
</comment>
<dbReference type="GO" id="GO:0008270">
    <property type="term" value="F:zinc ion binding"/>
    <property type="evidence" value="ECO:0007669"/>
    <property type="project" value="UniProtKB-UniRule"/>
</dbReference>
<proteinExistence type="inferred from homology"/>
<reference evidence="8 9" key="1">
    <citation type="journal article" date="2024" name="Plant Biotechnol. J.">
        <title>Dendrobium thyrsiflorum genome and its molecular insights into genes involved in important horticultural traits.</title>
        <authorList>
            <person name="Chen B."/>
            <person name="Wang J.Y."/>
            <person name="Zheng P.J."/>
            <person name="Li K.L."/>
            <person name="Liang Y.M."/>
            <person name="Chen X.F."/>
            <person name="Zhang C."/>
            <person name="Zhao X."/>
            <person name="He X."/>
            <person name="Zhang G.Q."/>
            <person name="Liu Z.J."/>
            <person name="Xu Q."/>
        </authorList>
    </citation>
    <scope>NUCLEOTIDE SEQUENCE [LARGE SCALE GENOMIC DNA]</scope>
    <source>
        <strain evidence="8">GZMU011</strain>
    </source>
</reference>
<comment type="cofactor">
    <cofactor evidence="1 6">
        <name>Zn(2+)</name>
        <dbReference type="ChEBI" id="CHEBI:29105"/>
    </cofactor>
</comment>
<feature type="chain" id="PRO_5044526118" description="Carbonic anhydrase" evidence="6">
    <location>
        <begin position="28"/>
        <end position="427"/>
    </location>
</feature>
<evidence type="ECO:0000256" key="4">
    <source>
        <dbReference type="ARBA" id="ARBA00022833"/>
    </source>
</evidence>
<evidence type="ECO:0000256" key="1">
    <source>
        <dbReference type="ARBA" id="ARBA00001947"/>
    </source>
</evidence>
<dbReference type="InterPro" id="IPR036398">
    <property type="entry name" value="CA_dom_sf"/>
</dbReference>
<evidence type="ECO:0000259" key="7">
    <source>
        <dbReference type="PROSITE" id="PS51144"/>
    </source>
</evidence>
<dbReference type="EC" id="4.2.1.1" evidence="2 6"/>
<dbReference type="PANTHER" id="PTHR18952">
    <property type="entry name" value="CARBONIC ANHYDRASE"/>
    <property type="match status" value="1"/>
</dbReference>
<dbReference type="Proteomes" id="UP001552299">
    <property type="component" value="Unassembled WGS sequence"/>
</dbReference>
<dbReference type="InterPro" id="IPR018338">
    <property type="entry name" value="Carbonic_anhydrase_a-class_CS"/>
</dbReference>
<evidence type="ECO:0000313" key="9">
    <source>
        <dbReference type="Proteomes" id="UP001552299"/>
    </source>
</evidence>
<keyword evidence="9" id="KW-1185">Reference proteome</keyword>
<dbReference type="GO" id="GO:0004089">
    <property type="term" value="F:carbonate dehydratase activity"/>
    <property type="evidence" value="ECO:0007669"/>
    <property type="project" value="UniProtKB-UniRule"/>
</dbReference>
<dbReference type="InterPro" id="IPR023561">
    <property type="entry name" value="Carbonic_anhydrase_a-class"/>
</dbReference>
<comment type="function">
    <text evidence="6">Reversible hydration of carbon dioxide.</text>
</comment>
<keyword evidence="6" id="KW-0732">Signal</keyword>
<protein>
    <recommendedName>
        <fullName evidence="2 6">Carbonic anhydrase</fullName>
        <ecNumber evidence="2 6">4.2.1.1</ecNumber>
    </recommendedName>
</protein>
<evidence type="ECO:0000256" key="5">
    <source>
        <dbReference type="ARBA" id="ARBA00023239"/>
    </source>
</evidence>
<name>A0ABD0U8H4_DENTH</name>
<organism evidence="8 9">
    <name type="scientific">Dendrobium thyrsiflorum</name>
    <name type="common">Pinecone-like raceme dendrobium</name>
    <name type="synonym">Orchid</name>
    <dbReference type="NCBI Taxonomy" id="117978"/>
    <lineage>
        <taxon>Eukaryota</taxon>
        <taxon>Viridiplantae</taxon>
        <taxon>Streptophyta</taxon>
        <taxon>Embryophyta</taxon>
        <taxon>Tracheophyta</taxon>
        <taxon>Spermatophyta</taxon>
        <taxon>Magnoliopsida</taxon>
        <taxon>Liliopsida</taxon>
        <taxon>Asparagales</taxon>
        <taxon>Orchidaceae</taxon>
        <taxon>Epidendroideae</taxon>
        <taxon>Malaxideae</taxon>
        <taxon>Dendrobiinae</taxon>
        <taxon>Dendrobium</taxon>
    </lineage>
</organism>
<dbReference type="SUPFAM" id="SSF51069">
    <property type="entry name" value="Carbonic anhydrase"/>
    <property type="match status" value="1"/>
</dbReference>
<evidence type="ECO:0000256" key="6">
    <source>
        <dbReference type="RuleBase" id="RU367011"/>
    </source>
</evidence>
<dbReference type="SMART" id="SM01057">
    <property type="entry name" value="Carb_anhydrase"/>
    <property type="match status" value="1"/>
</dbReference>
<feature type="signal peptide" evidence="6">
    <location>
        <begin position="1"/>
        <end position="27"/>
    </location>
</feature>
<comment type="similarity">
    <text evidence="6">Belongs to the alpha-carbonic anhydrase family.</text>
</comment>
<dbReference type="PROSITE" id="PS51144">
    <property type="entry name" value="ALPHA_CA_2"/>
    <property type="match status" value="1"/>
</dbReference>
<evidence type="ECO:0000256" key="2">
    <source>
        <dbReference type="ARBA" id="ARBA00012925"/>
    </source>
</evidence>
<dbReference type="Pfam" id="PF14111">
    <property type="entry name" value="DUF4283"/>
    <property type="match status" value="1"/>
</dbReference>
<dbReference type="InterPro" id="IPR025558">
    <property type="entry name" value="DUF4283"/>
</dbReference>
<dbReference type="CDD" id="cd03124">
    <property type="entry name" value="alpha_CA_prokaryotic_like"/>
    <property type="match status" value="1"/>
</dbReference>
<accession>A0ABD0U8H4</accession>
<dbReference type="Gene3D" id="3.10.200.10">
    <property type="entry name" value="Alpha carbonic anhydrase"/>
    <property type="match status" value="1"/>
</dbReference>
<feature type="domain" description="Alpha-carbonic anhydrase" evidence="7">
    <location>
        <begin position="34"/>
        <end position="427"/>
    </location>
</feature>
<keyword evidence="5 6" id="KW-0456">Lyase</keyword>
<dbReference type="InterPro" id="IPR001148">
    <property type="entry name" value="CA_dom"/>
</dbReference>
<keyword evidence="3 6" id="KW-0479">Metal-binding</keyword>
<comment type="catalytic activity">
    <reaction evidence="6">
        <text>hydrogencarbonate + H(+) = CO2 + H2O</text>
        <dbReference type="Rhea" id="RHEA:10748"/>
        <dbReference type="ChEBI" id="CHEBI:15377"/>
        <dbReference type="ChEBI" id="CHEBI:15378"/>
        <dbReference type="ChEBI" id="CHEBI:16526"/>
        <dbReference type="ChEBI" id="CHEBI:17544"/>
        <dbReference type="EC" id="4.2.1.1"/>
    </reaction>
</comment>
<dbReference type="InterPro" id="IPR041891">
    <property type="entry name" value="Alpha_CA_prokaryot-like"/>
</dbReference>
<dbReference type="PANTHER" id="PTHR18952:SF253">
    <property type="entry name" value="OS08G0470200 PROTEIN"/>
    <property type="match status" value="1"/>
</dbReference>